<dbReference type="HOGENOM" id="CLU_072573_10_1_2"/>
<accession>Q6LWS5</accession>
<dbReference type="STRING" id="267377.MMP1631"/>
<feature type="transmembrane region" description="Helical" evidence="1">
    <location>
        <begin position="40"/>
        <end position="61"/>
    </location>
</feature>
<evidence type="ECO:0000313" key="3">
    <source>
        <dbReference type="EMBL" id="CAF31187.1"/>
    </source>
</evidence>
<proteinExistence type="predicted"/>
<feature type="domain" description="Phosphatidic acid phosphatase type 2/haloperoxidase" evidence="2">
    <location>
        <begin position="68"/>
        <end position="186"/>
    </location>
</feature>
<dbReference type="Gene3D" id="1.20.144.10">
    <property type="entry name" value="Phosphatidic acid phosphatase type 2/haloperoxidase"/>
    <property type="match status" value="1"/>
</dbReference>
<keyword evidence="4" id="KW-1185">Reference proteome</keyword>
<dbReference type="eggNOG" id="arCOG03056">
    <property type="taxonomic scope" value="Archaea"/>
</dbReference>
<gene>
    <name evidence="3" type="ordered locus">MMP1631</name>
</gene>
<dbReference type="PANTHER" id="PTHR14969">
    <property type="entry name" value="SPHINGOSINE-1-PHOSPHATE PHOSPHOHYDROLASE"/>
    <property type="match status" value="1"/>
</dbReference>
<keyword evidence="1" id="KW-0472">Membrane</keyword>
<dbReference type="SMART" id="SM00014">
    <property type="entry name" value="acidPPc"/>
    <property type="match status" value="1"/>
</dbReference>
<dbReference type="GO" id="GO:0042392">
    <property type="term" value="F:sphingosine-1-phosphate phosphatase activity"/>
    <property type="evidence" value="ECO:0007669"/>
    <property type="project" value="TreeGrafter"/>
</dbReference>
<dbReference type="PATRIC" id="fig|267377.15.peg.1670"/>
<dbReference type="PANTHER" id="PTHR14969:SF13">
    <property type="entry name" value="AT30094P"/>
    <property type="match status" value="1"/>
</dbReference>
<dbReference type="InterPro" id="IPR000326">
    <property type="entry name" value="PAP2/HPO"/>
</dbReference>
<reference evidence="3 4" key="1">
    <citation type="journal article" date="2004" name="J. Bacteriol.">
        <title>Complete genome sequence of the genetically tractable hydrogenotrophic methanogen Methanococcus maripaludis.</title>
        <authorList>
            <person name="Hendrickson E.L."/>
            <person name="Kaul R."/>
            <person name="Zhou Y."/>
            <person name="Bovee D."/>
            <person name="Chapman P."/>
            <person name="Chung J."/>
            <person name="Conway de Macario E."/>
            <person name="Dodsworth J.A."/>
            <person name="Gillett W."/>
            <person name="Graham D.E."/>
            <person name="Hackett M."/>
            <person name="Haydock A.K."/>
            <person name="Kang A."/>
            <person name="Land M.L."/>
            <person name="Levy R."/>
            <person name="Lie T.J."/>
            <person name="Major T.A."/>
            <person name="Moore B.C."/>
            <person name="Porat I."/>
            <person name="Palmeiri A."/>
            <person name="Rouse G."/>
            <person name="Saenphimmachak C."/>
            <person name="Soll D."/>
            <person name="Van Dien S."/>
            <person name="Wang T."/>
            <person name="Whitman W.B."/>
            <person name="Xia Q."/>
            <person name="Zhang Y."/>
            <person name="Larimer F.W."/>
            <person name="Olson M.V."/>
            <person name="Leigh J.A."/>
        </authorList>
    </citation>
    <scope>NUCLEOTIDE SEQUENCE [LARGE SCALE GENOMIC DNA]</scope>
    <source>
        <strain evidence="4">S2 / LL</strain>
    </source>
</reference>
<dbReference type="EMBL" id="BX950229">
    <property type="protein sequence ID" value="CAF31187.1"/>
    <property type="molecule type" value="Genomic_DNA"/>
</dbReference>
<feature type="transmembrane region" description="Helical" evidence="1">
    <location>
        <begin position="113"/>
        <end position="132"/>
    </location>
</feature>
<keyword evidence="1" id="KW-1133">Transmembrane helix</keyword>
<dbReference type="EnsemblBacteria" id="CAF31187">
    <property type="protein sequence ID" value="CAF31187"/>
    <property type="gene ID" value="MMP1631"/>
</dbReference>
<organism evidence="4">
    <name type="scientific">Methanococcus maripaludis (strain DSM 14266 / JCM 13030 / NBRC 101832 / S2 / LL)</name>
    <dbReference type="NCBI Taxonomy" id="267377"/>
    <lineage>
        <taxon>Archaea</taxon>
        <taxon>Methanobacteriati</taxon>
        <taxon>Methanobacteriota</taxon>
        <taxon>Methanomada group</taxon>
        <taxon>Methanococci</taxon>
        <taxon>Methanococcales</taxon>
        <taxon>Methanococcaceae</taxon>
        <taxon>Methanococcus</taxon>
    </lineage>
</organism>
<feature type="transmembrane region" description="Helical" evidence="1">
    <location>
        <begin position="171"/>
        <end position="188"/>
    </location>
</feature>
<evidence type="ECO:0000313" key="4">
    <source>
        <dbReference type="Proteomes" id="UP000000590"/>
    </source>
</evidence>
<dbReference type="SUPFAM" id="SSF48317">
    <property type="entry name" value="Acid phosphatase/Vanadium-dependent haloperoxidase"/>
    <property type="match status" value="1"/>
</dbReference>
<evidence type="ECO:0000256" key="1">
    <source>
        <dbReference type="SAM" id="Phobius"/>
    </source>
</evidence>
<dbReference type="Pfam" id="PF01569">
    <property type="entry name" value="PAP2"/>
    <property type="match status" value="1"/>
</dbReference>
<dbReference type="InterPro" id="IPR036938">
    <property type="entry name" value="PAP2/HPO_sf"/>
</dbReference>
<dbReference type="AlphaFoldDB" id="Q6LWS5"/>
<evidence type="ECO:0000259" key="2">
    <source>
        <dbReference type="SMART" id="SM00014"/>
    </source>
</evidence>
<name>Q6LWS5_METMP</name>
<feature type="transmembrane region" description="Helical" evidence="1">
    <location>
        <begin position="68"/>
        <end position="89"/>
    </location>
</feature>
<feature type="transmembrane region" description="Helical" evidence="1">
    <location>
        <begin position="144"/>
        <end position="165"/>
    </location>
</feature>
<keyword evidence="1" id="KW-0812">Transmembrane</keyword>
<dbReference type="Proteomes" id="UP000000590">
    <property type="component" value="Chromosome"/>
</dbReference>
<sequence>MEKLLLKFGEILMLIKTLQKTDIDLFYLVNSGVKNPLFDFLTIFISDTVYISILLISYFSFKNDKKVLIQVLFAMFLLSIFVFAVKYGVSEPRPYEMLEGVILLKNMGTQPSFPSGHTTLAFGFWIIFTRNIKNSKIISSKKVFEIMIMLLWAFLVAFSRVYVGVHFPHDVLGGMLIGIVFGYIFIRFSEKIIK</sequence>
<protein>
    <submittedName>
        <fullName evidence="3">PA-phosphatase related phosphoesterase</fullName>
    </submittedName>
</protein>
<dbReference type="KEGG" id="mmp:MMP1631"/>